<feature type="region of interest" description="Disordered" evidence="1">
    <location>
        <begin position="258"/>
        <end position="297"/>
    </location>
</feature>
<proteinExistence type="predicted"/>
<dbReference type="PROSITE" id="PS00463">
    <property type="entry name" value="ZN2_CY6_FUNGAL_1"/>
    <property type="match status" value="1"/>
</dbReference>
<keyword evidence="4" id="KW-1185">Reference proteome</keyword>
<evidence type="ECO:0000256" key="1">
    <source>
        <dbReference type="SAM" id="MobiDB-lite"/>
    </source>
</evidence>
<reference evidence="3" key="1">
    <citation type="submission" date="2023-06" db="EMBL/GenBank/DDBJ databases">
        <authorList>
            <consortium name="Lawrence Berkeley National Laboratory"/>
            <person name="Ahrendt S."/>
            <person name="Sahu N."/>
            <person name="Indic B."/>
            <person name="Wong-Bajracharya J."/>
            <person name="Merenyi Z."/>
            <person name="Ke H.-M."/>
            <person name="Monk M."/>
            <person name="Kocsube S."/>
            <person name="Drula E."/>
            <person name="Lipzen A."/>
            <person name="Balint B."/>
            <person name="Henrissat B."/>
            <person name="Andreopoulos B."/>
            <person name="Martin F.M."/>
            <person name="Harder C.B."/>
            <person name="Rigling D."/>
            <person name="Ford K.L."/>
            <person name="Foster G.D."/>
            <person name="Pangilinan J."/>
            <person name="Papanicolaou A."/>
            <person name="Barry K."/>
            <person name="LaButti K."/>
            <person name="Viragh M."/>
            <person name="Koriabine M."/>
            <person name="Yan M."/>
            <person name="Riley R."/>
            <person name="Champramary S."/>
            <person name="Plett K.L."/>
            <person name="Tsai I.J."/>
            <person name="Slot J."/>
            <person name="Sipos G."/>
            <person name="Plett J."/>
            <person name="Nagy L.G."/>
            <person name="Grigoriev I.V."/>
        </authorList>
    </citation>
    <scope>NUCLEOTIDE SEQUENCE</scope>
    <source>
        <strain evidence="3">HWK02</strain>
    </source>
</reference>
<feature type="region of interest" description="Disordered" evidence="1">
    <location>
        <begin position="636"/>
        <end position="659"/>
    </location>
</feature>
<dbReference type="CDD" id="cd00067">
    <property type="entry name" value="GAL4"/>
    <property type="match status" value="1"/>
</dbReference>
<sequence>MAEPTDPQELAIVNAQDAYETSAAELNKLVASPLPQDADSSAVDLWVIDAKIHWETCTQNWRLAKVTSLEWRKLEYALLELFAEVPDDLVAFSCGEYNELAKRARQFSMPVVTVPMSQMPSRQAAPKATTPPSVPPVVPTRPRTTTLAVVPPVQSAPSRPSPAVVSPALTATTPSFVLPPREPLPVKPRPIFKRKTTVTSDEIATTGASFELDVTSPLHPNLSALLKTGPPKGVTPSEGSTRSSQRLQVVNAASRRQVLPGPNPITEGSVASTSRRRTPLFFPGTDDEDEVTTPGATEKETEVIPGTDEDEDDFQVPEAPSTFIDVDEEEYNSPPPTNIAWRCRSPVPPVTSGPPPITVSEVRPHHNIYDADPNSALFKLLGAPVSKPLKKGSQKKSKLDNPTPASNDSAAEGTVKAARSSKKGSKGKETESTPRGEVVATKANRPRGPSRLRAPPATIGLQMGGFGEEVPASYRAVKNGLKSIGVLVVSRDFGDFVEVDKALWNKRIAPFVGEQYVKSCDQCHRKKTQCRKFLTNSVICIRCHYAKLPCLVNGTKALNPLQHYRPKAYESIDAFQSSMDTLSQHTSALEDIVVNYMAGIDAMTQLQGLRTQIGHLRECLGADTRVEDVVEEDDDEVFQVDDVAEGEPGPSRKRKRSGK</sequence>
<feature type="domain" description="Zn(2)-C6 fungal-type" evidence="2">
    <location>
        <begin position="519"/>
        <end position="550"/>
    </location>
</feature>
<protein>
    <recommendedName>
        <fullName evidence="2">Zn(2)-C6 fungal-type domain-containing protein</fullName>
    </recommendedName>
</protein>
<feature type="region of interest" description="Disordered" evidence="1">
    <location>
        <begin position="225"/>
        <end position="246"/>
    </location>
</feature>
<feature type="region of interest" description="Disordered" evidence="1">
    <location>
        <begin position="119"/>
        <end position="141"/>
    </location>
</feature>
<dbReference type="Gene3D" id="4.10.240.10">
    <property type="entry name" value="Zn(2)-C6 fungal-type DNA-binding domain"/>
    <property type="match status" value="1"/>
</dbReference>
<dbReference type="InterPro" id="IPR036864">
    <property type="entry name" value="Zn2-C6_fun-type_DNA-bd_sf"/>
</dbReference>
<gene>
    <name evidence="3" type="ORF">EDD18DRAFT_1355403</name>
</gene>
<organism evidence="3 4">
    <name type="scientific">Armillaria luteobubalina</name>
    <dbReference type="NCBI Taxonomy" id="153913"/>
    <lineage>
        <taxon>Eukaryota</taxon>
        <taxon>Fungi</taxon>
        <taxon>Dikarya</taxon>
        <taxon>Basidiomycota</taxon>
        <taxon>Agaricomycotina</taxon>
        <taxon>Agaricomycetes</taxon>
        <taxon>Agaricomycetidae</taxon>
        <taxon>Agaricales</taxon>
        <taxon>Marasmiineae</taxon>
        <taxon>Physalacriaceae</taxon>
        <taxon>Armillaria</taxon>
    </lineage>
</organism>
<name>A0AA39Q3G3_9AGAR</name>
<feature type="compositionally biased region" description="Polar residues" evidence="1">
    <location>
        <begin position="237"/>
        <end position="246"/>
    </location>
</feature>
<dbReference type="GO" id="GO:0008270">
    <property type="term" value="F:zinc ion binding"/>
    <property type="evidence" value="ECO:0007669"/>
    <property type="project" value="InterPro"/>
</dbReference>
<feature type="region of interest" description="Disordered" evidence="1">
    <location>
        <begin position="388"/>
        <end position="457"/>
    </location>
</feature>
<dbReference type="EMBL" id="JAUEPU010000020">
    <property type="protein sequence ID" value="KAK0494661.1"/>
    <property type="molecule type" value="Genomic_DNA"/>
</dbReference>
<feature type="compositionally biased region" description="Acidic residues" evidence="1">
    <location>
        <begin position="636"/>
        <end position="645"/>
    </location>
</feature>
<dbReference type="Proteomes" id="UP001175228">
    <property type="component" value="Unassembled WGS sequence"/>
</dbReference>
<dbReference type="GO" id="GO:0000981">
    <property type="term" value="F:DNA-binding transcription factor activity, RNA polymerase II-specific"/>
    <property type="evidence" value="ECO:0007669"/>
    <property type="project" value="InterPro"/>
</dbReference>
<evidence type="ECO:0000313" key="3">
    <source>
        <dbReference type="EMBL" id="KAK0494661.1"/>
    </source>
</evidence>
<dbReference type="SUPFAM" id="SSF57701">
    <property type="entry name" value="Zn2/Cys6 DNA-binding domain"/>
    <property type="match status" value="1"/>
</dbReference>
<dbReference type="InterPro" id="IPR001138">
    <property type="entry name" value="Zn2Cys6_DnaBD"/>
</dbReference>
<dbReference type="AlphaFoldDB" id="A0AA39Q3G3"/>
<evidence type="ECO:0000313" key="4">
    <source>
        <dbReference type="Proteomes" id="UP001175228"/>
    </source>
</evidence>
<evidence type="ECO:0000259" key="2">
    <source>
        <dbReference type="PROSITE" id="PS00463"/>
    </source>
</evidence>
<comment type="caution">
    <text evidence="3">The sequence shown here is derived from an EMBL/GenBank/DDBJ whole genome shotgun (WGS) entry which is preliminary data.</text>
</comment>
<accession>A0AA39Q3G3</accession>